<reference evidence="1 2" key="1">
    <citation type="submission" date="2019-04" db="EMBL/GenBank/DDBJ databases">
        <title>Pedobacter sp. RP-3-22 sp. nov., isolated from Arctic soil.</title>
        <authorList>
            <person name="Dahal R.H."/>
            <person name="Kim D.-U."/>
        </authorList>
    </citation>
    <scope>NUCLEOTIDE SEQUENCE [LARGE SCALE GENOMIC DNA]</scope>
    <source>
        <strain evidence="1 2">RP-3-22</strain>
    </source>
</reference>
<dbReference type="RefSeq" id="WP_136840280.1">
    <property type="nucleotide sequence ID" value="NZ_SWBR01000002.1"/>
</dbReference>
<sequence length="199" mass="22544">MKKTLLLSFSIMFAVFLASAHLSKYLKFSAKFNNTEAGYQILNPKIAIAGSGKYKDWKLVIETFKMDARFLANEQVMEGVRDFSLSLKIDPLNSNGNKIETLILHAFQSSGCNTIEFTQTNLMILPMMKVVHMVGDLKAMKLVKSSPMNLIYVVDNERTITVKGKLFTRLSDFGISDPNIRLEALEDELTIYIEFTLKK</sequence>
<evidence type="ECO:0008006" key="3">
    <source>
        <dbReference type="Google" id="ProtNLM"/>
    </source>
</evidence>
<comment type="caution">
    <text evidence="1">The sequence shown here is derived from an EMBL/GenBank/DDBJ whole genome shotgun (WGS) entry which is preliminary data.</text>
</comment>
<accession>A0A4U1CW16</accession>
<proteinExistence type="predicted"/>
<organism evidence="1 2">
    <name type="scientific">Pedobacter polaris</name>
    <dbReference type="NCBI Taxonomy" id="2571273"/>
    <lineage>
        <taxon>Bacteria</taxon>
        <taxon>Pseudomonadati</taxon>
        <taxon>Bacteroidota</taxon>
        <taxon>Sphingobacteriia</taxon>
        <taxon>Sphingobacteriales</taxon>
        <taxon>Sphingobacteriaceae</taxon>
        <taxon>Pedobacter</taxon>
    </lineage>
</organism>
<gene>
    <name evidence="1" type="ORF">FA048_09645</name>
</gene>
<evidence type="ECO:0000313" key="1">
    <source>
        <dbReference type="EMBL" id="TKC10439.1"/>
    </source>
</evidence>
<dbReference type="OrthoDB" id="9794147at2"/>
<keyword evidence="2" id="KW-1185">Reference proteome</keyword>
<dbReference type="AlphaFoldDB" id="A0A4U1CW16"/>
<name>A0A4U1CW16_9SPHI</name>
<evidence type="ECO:0000313" key="2">
    <source>
        <dbReference type="Proteomes" id="UP000309488"/>
    </source>
</evidence>
<protein>
    <recommendedName>
        <fullName evidence="3">Lipid/polyisoprenoid-binding YceI-like domain-containing protein</fullName>
    </recommendedName>
</protein>
<dbReference type="EMBL" id="SWBR01000002">
    <property type="protein sequence ID" value="TKC10439.1"/>
    <property type="molecule type" value="Genomic_DNA"/>
</dbReference>
<dbReference type="Proteomes" id="UP000309488">
    <property type="component" value="Unassembled WGS sequence"/>
</dbReference>